<reference evidence="2 3" key="3">
    <citation type="journal article" date="2013" name="Rice">
        <title>Improvement of the Oryza sativa Nipponbare reference genome using next generation sequence and optical map data.</title>
        <authorList>
            <person name="Kawahara Y."/>
            <person name="de la Bastide M."/>
            <person name="Hamilton J.P."/>
            <person name="Kanamori H."/>
            <person name="McCombie W.R."/>
            <person name="Ouyang S."/>
            <person name="Schwartz D.C."/>
            <person name="Tanaka T."/>
            <person name="Wu J."/>
            <person name="Zhou S."/>
            <person name="Childs K.L."/>
            <person name="Davidson R.M."/>
            <person name="Lin H."/>
            <person name="Quesada-Ocampo L."/>
            <person name="Vaillancourt B."/>
            <person name="Sakai H."/>
            <person name="Lee S.S."/>
            <person name="Kim J."/>
            <person name="Numa H."/>
            <person name="Itoh T."/>
            <person name="Buell C.R."/>
            <person name="Matsumoto T."/>
        </authorList>
    </citation>
    <scope>NUCLEOTIDE SEQUENCE [LARGE SCALE GENOMIC DNA]</scope>
    <source>
        <strain evidence="3">cv. Nipponbare</strain>
    </source>
</reference>
<evidence type="ECO:0000256" key="1">
    <source>
        <dbReference type="SAM" id="MobiDB-lite"/>
    </source>
</evidence>
<proteinExistence type="predicted"/>
<reference evidence="2 3" key="2">
    <citation type="journal article" date="2013" name="Plant Cell Physiol.">
        <title>Rice Annotation Project Database (RAP-DB): an integrative and interactive database for rice genomics.</title>
        <authorList>
            <person name="Sakai H."/>
            <person name="Lee S.S."/>
            <person name="Tanaka T."/>
            <person name="Numa H."/>
            <person name="Kim J."/>
            <person name="Kawahara Y."/>
            <person name="Wakimoto H."/>
            <person name="Yang C.C."/>
            <person name="Iwamoto M."/>
            <person name="Abe T."/>
            <person name="Yamada Y."/>
            <person name="Muto A."/>
            <person name="Inokuchi H."/>
            <person name="Ikemura T."/>
            <person name="Matsumoto T."/>
            <person name="Sasaki T."/>
            <person name="Itoh T."/>
        </authorList>
    </citation>
    <scope>NUCLEOTIDE SEQUENCE [LARGE SCALE GENOMIC DNA]</scope>
    <source>
        <strain evidence="3">cv. Nipponbare</strain>
    </source>
</reference>
<feature type="compositionally biased region" description="Basic and acidic residues" evidence="1">
    <location>
        <begin position="1"/>
        <end position="20"/>
    </location>
</feature>
<evidence type="ECO:0000313" key="3">
    <source>
        <dbReference type="Proteomes" id="UP000059680"/>
    </source>
</evidence>
<accession>A0A0P0XBX2</accession>
<dbReference type="InParanoid" id="A0A0P0XBX2"/>
<dbReference type="EMBL" id="AP014964">
    <property type="protein sequence ID" value="BAT03865.1"/>
    <property type="molecule type" value="Genomic_DNA"/>
</dbReference>
<sequence>GSEHGDGSKEPEEDGAREVEGADAEGPEVAAAVERRRHVVDGEPRAAAAVAVRVERHVDEEAGVAVVPDGLHVEEEGEEEADEDGEELDGQLGLSGDAAADDGVAGGDEDAVGDAAGHERGDEGAEGDGDGGEYGGGHDAVAHGLHRQHGVLPRRLL</sequence>
<feature type="region of interest" description="Disordered" evidence="1">
    <location>
        <begin position="61"/>
        <end position="157"/>
    </location>
</feature>
<organism evidence="2 3">
    <name type="scientific">Oryza sativa subsp. japonica</name>
    <name type="common">Rice</name>
    <dbReference type="NCBI Taxonomy" id="39947"/>
    <lineage>
        <taxon>Eukaryota</taxon>
        <taxon>Viridiplantae</taxon>
        <taxon>Streptophyta</taxon>
        <taxon>Embryophyta</taxon>
        <taxon>Tracheophyta</taxon>
        <taxon>Spermatophyta</taxon>
        <taxon>Magnoliopsida</taxon>
        <taxon>Liliopsida</taxon>
        <taxon>Poales</taxon>
        <taxon>Poaceae</taxon>
        <taxon>BOP clade</taxon>
        <taxon>Oryzoideae</taxon>
        <taxon>Oryzeae</taxon>
        <taxon>Oryzinae</taxon>
        <taxon>Oryza</taxon>
        <taxon>Oryza sativa</taxon>
    </lineage>
</organism>
<dbReference type="Gramene" id="Os08t0153750-00">
    <property type="protein sequence ID" value="Os08t0153750-00"/>
    <property type="gene ID" value="Os08g0153750"/>
</dbReference>
<reference evidence="3" key="1">
    <citation type="journal article" date="2005" name="Nature">
        <title>The map-based sequence of the rice genome.</title>
        <authorList>
            <consortium name="International rice genome sequencing project (IRGSP)"/>
            <person name="Matsumoto T."/>
            <person name="Wu J."/>
            <person name="Kanamori H."/>
            <person name="Katayose Y."/>
            <person name="Fujisawa M."/>
            <person name="Namiki N."/>
            <person name="Mizuno H."/>
            <person name="Yamamoto K."/>
            <person name="Antonio B.A."/>
            <person name="Baba T."/>
            <person name="Sakata K."/>
            <person name="Nagamura Y."/>
            <person name="Aoki H."/>
            <person name="Arikawa K."/>
            <person name="Arita K."/>
            <person name="Bito T."/>
            <person name="Chiden Y."/>
            <person name="Fujitsuka N."/>
            <person name="Fukunaka R."/>
            <person name="Hamada M."/>
            <person name="Harada C."/>
            <person name="Hayashi A."/>
            <person name="Hijishita S."/>
            <person name="Honda M."/>
            <person name="Hosokawa S."/>
            <person name="Ichikawa Y."/>
            <person name="Idonuma A."/>
            <person name="Iijima M."/>
            <person name="Ikeda M."/>
            <person name="Ikeno M."/>
            <person name="Ito K."/>
            <person name="Ito S."/>
            <person name="Ito T."/>
            <person name="Ito Y."/>
            <person name="Ito Y."/>
            <person name="Iwabuchi A."/>
            <person name="Kamiya K."/>
            <person name="Karasawa W."/>
            <person name="Kurita K."/>
            <person name="Katagiri S."/>
            <person name="Kikuta A."/>
            <person name="Kobayashi H."/>
            <person name="Kobayashi N."/>
            <person name="Machita K."/>
            <person name="Maehara T."/>
            <person name="Masukawa M."/>
            <person name="Mizubayashi T."/>
            <person name="Mukai Y."/>
            <person name="Nagasaki H."/>
            <person name="Nagata Y."/>
            <person name="Naito S."/>
            <person name="Nakashima M."/>
            <person name="Nakama Y."/>
            <person name="Nakamichi Y."/>
            <person name="Nakamura M."/>
            <person name="Meguro A."/>
            <person name="Negishi M."/>
            <person name="Ohta I."/>
            <person name="Ohta T."/>
            <person name="Okamoto M."/>
            <person name="Ono N."/>
            <person name="Saji S."/>
            <person name="Sakaguchi M."/>
            <person name="Sakai K."/>
            <person name="Shibata M."/>
            <person name="Shimokawa T."/>
            <person name="Song J."/>
            <person name="Takazaki Y."/>
            <person name="Terasawa K."/>
            <person name="Tsugane M."/>
            <person name="Tsuji K."/>
            <person name="Ueda S."/>
            <person name="Waki K."/>
            <person name="Yamagata H."/>
            <person name="Yamamoto M."/>
            <person name="Yamamoto S."/>
            <person name="Yamane H."/>
            <person name="Yoshiki S."/>
            <person name="Yoshihara R."/>
            <person name="Yukawa K."/>
            <person name="Zhong H."/>
            <person name="Yano M."/>
            <person name="Yuan Q."/>
            <person name="Ouyang S."/>
            <person name="Liu J."/>
            <person name="Jones K.M."/>
            <person name="Gansberger K."/>
            <person name="Moffat K."/>
            <person name="Hill J."/>
            <person name="Bera J."/>
            <person name="Fadrosh D."/>
            <person name="Jin S."/>
            <person name="Johri S."/>
            <person name="Kim M."/>
            <person name="Overton L."/>
            <person name="Reardon M."/>
            <person name="Tsitrin T."/>
            <person name="Vuong H."/>
            <person name="Weaver B."/>
            <person name="Ciecko A."/>
            <person name="Tallon L."/>
            <person name="Jackson J."/>
            <person name="Pai G."/>
            <person name="Aken S.V."/>
            <person name="Utterback T."/>
            <person name="Reidmuller S."/>
            <person name="Feldblyum T."/>
            <person name="Hsiao J."/>
            <person name="Zismann V."/>
            <person name="Iobst S."/>
            <person name="de Vazeille A.R."/>
            <person name="Buell C.R."/>
            <person name="Ying K."/>
            <person name="Li Y."/>
            <person name="Lu T."/>
            <person name="Huang Y."/>
            <person name="Zhao Q."/>
            <person name="Feng Q."/>
            <person name="Zhang L."/>
            <person name="Zhu J."/>
            <person name="Weng Q."/>
            <person name="Mu J."/>
            <person name="Lu Y."/>
            <person name="Fan D."/>
            <person name="Liu Y."/>
            <person name="Guan J."/>
            <person name="Zhang Y."/>
            <person name="Yu S."/>
            <person name="Liu X."/>
            <person name="Zhang Y."/>
            <person name="Hong G."/>
            <person name="Han B."/>
            <person name="Choisne N."/>
            <person name="Demange N."/>
            <person name="Orjeda G."/>
            <person name="Samain S."/>
            <person name="Cattolico L."/>
            <person name="Pelletier E."/>
            <person name="Couloux A."/>
            <person name="Segurens B."/>
            <person name="Wincker P."/>
            <person name="D'Hont A."/>
            <person name="Scarpelli C."/>
            <person name="Weissenbach J."/>
            <person name="Salanoubat M."/>
            <person name="Quetier F."/>
            <person name="Yu Y."/>
            <person name="Kim H.R."/>
            <person name="Rambo T."/>
            <person name="Currie J."/>
            <person name="Collura K."/>
            <person name="Luo M."/>
            <person name="Yang T."/>
            <person name="Ammiraju J.S.S."/>
            <person name="Engler F."/>
            <person name="Soderlund C."/>
            <person name="Wing R.A."/>
            <person name="Palmer L.E."/>
            <person name="de la Bastide M."/>
            <person name="Spiegel L."/>
            <person name="Nascimento L."/>
            <person name="Zutavern T."/>
            <person name="O'Shaughnessy A."/>
            <person name="Dike S."/>
            <person name="Dedhia N."/>
            <person name="Preston R."/>
            <person name="Balija V."/>
            <person name="McCombie W.R."/>
            <person name="Chow T."/>
            <person name="Chen H."/>
            <person name="Chung M."/>
            <person name="Chen C."/>
            <person name="Shaw J."/>
            <person name="Wu H."/>
            <person name="Hsiao K."/>
            <person name="Chao Y."/>
            <person name="Chu M."/>
            <person name="Cheng C."/>
            <person name="Hour A."/>
            <person name="Lee P."/>
            <person name="Lin S."/>
            <person name="Lin Y."/>
            <person name="Liou J."/>
            <person name="Liu S."/>
            <person name="Hsing Y."/>
            <person name="Raghuvanshi S."/>
            <person name="Mohanty A."/>
            <person name="Bharti A.K."/>
            <person name="Gaur A."/>
            <person name="Gupta V."/>
            <person name="Kumar D."/>
            <person name="Ravi V."/>
            <person name="Vij S."/>
            <person name="Kapur A."/>
            <person name="Khurana P."/>
            <person name="Khurana P."/>
            <person name="Khurana J.P."/>
            <person name="Tyagi A.K."/>
            <person name="Gaikwad K."/>
            <person name="Singh A."/>
            <person name="Dalal V."/>
            <person name="Srivastava S."/>
            <person name="Dixit A."/>
            <person name="Pal A.K."/>
            <person name="Ghazi I.A."/>
            <person name="Yadav M."/>
            <person name="Pandit A."/>
            <person name="Bhargava A."/>
            <person name="Sureshbabu K."/>
            <person name="Batra K."/>
            <person name="Sharma T.R."/>
            <person name="Mohapatra T."/>
            <person name="Singh N.K."/>
            <person name="Messing J."/>
            <person name="Nelson A.B."/>
            <person name="Fuks G."/>
            <person name="Kavchok S."/>
            <person name="Keizer G."/>
            <person name="Linton E."/>
            <person name="Llaca V."/>
            <person name="Song R."/>
            <person name="Tanyolac B."/>
            <person name="Young S."/>
            <person name="Ho-Il K."/>
            <person name="Hahn J.H."/>
            <person name="Sangsakoo G."/>
            <person name="Vanavichit A."/>
            <person name="de Mattos Luiz.A.T."/>
            <person name="Zimmer P.D."/>
            <person name="Malone G."/>
            <person name="Dellagostin O."/>
            <person name="de Oliveira A.C."/>
            <person name="Bevan M."/>
            <person name="Bancroft I."/>
            <person name="Minx P."/>
            <person name="Cordum H."/>
            <person name="Wilson R."/>
            <person name="Cheng Z."/>
            <person name="Jin W."/>
            <person name="Jiang J."/>
            <person name="Leong S.A."/>
            <person name="Iwama H."/>
            <person name="Gojobori T."/>
            <person name="Itoh T."/>
            <person name="Niimura Y."/>
            <person name="Fujii Y."/>
            <person name="Habara T."/>
            <person name="Sakai H."/>
            <person name="Sato Y."/>
            <person name="Wilson G."/>
            <person name="Kumar K."/>
            <person name="McCouch S."/>
            <person name="Juretic N."/>
            <person name="Hoen D."/>
            <person name="Wright S."/>
            <person name="Bruskiewich R."/>
            <person name="Bureau T."/>
            <person name="Miyao A."/>
            <person name="Hirochika H."/>
            <person name="Nishikawa T."/>
            <person name="Kadowaki K."/>
            <person name="Sugiura M."/>
            <person name="Burr B."/>
            <person name="Sasaki T."/>
        </authorList>
    </citation>
    <scope>NUCLEOTIDE SEQUENCE [LARGE SCALE GENOMIC DNA]</scope>
    <source>
        <strain evidence="3">cv. Nipponbare</strain>
    </source>
</reference>
<evidence type="ECO:0000313" key="2">
    <source>
        <dbReference type="EMBL" id="BAT03865.1"/>
    </source>
</evidence>
<protein>
    <submittedName>
        <fullName evidence="2">Os08g0153750 protein</fullName>
    </submittedName>
</protein>
<gene>
    <name evidence="2" type="ordered locus">Os08g0153750</name>
    <name evidence="2" type="ORF">OSNPB_080153750</name>
</gene>
<dbReference type="PaxDb" id="39947-A0A0P0XBX2"/>
<dbReference type="Proteomes" id="UP000059680">
    <property type="component" value="Chromosome 8"/>
</dbReference>
<name>A0A0P0XBX2_ORYSJ</name>
<dbReference type="AlphaFoldDB" id="A0A0P0XBX2"/>
<feature type="compositionally biased region" description="Acidic residues" evidence="1">
    <location>
        <begin position="75"/>
        <end position="89"/>
    </location>
</feature>
<feature type="region of interest" description="Disordered" evidence="1">
    <location>
        <begin position="1"/>
        <end position="28"/>
    </location>
</feature>
<feature type="non-terminal residue" evidence="2">
    <location>
        <position position="157"/>
    </location>
</feature>
<keyword evidence="3" id="KW-1185">Reference proteome</keyword>
<feature type="non-terminal residue" evidence="2">
    <location>
        <position position="1"/>
    </location>
</feature>
<feature type="compositionally biased region" description="Low complexity" evidence="1">
    <location>
        <begin position="90"/>
        <end position="103"/>
    </location>
</feature>